<keyword evidence="3 12" id="KW-0732">Signal</keyword>
<evidence type="ECO:0000256" key="3">
    <source>
        <dbReference type="ARBA" id="ARBA00022729"/>
    </source>
</evidence>
<feature type="domain" description="Ig-like" evidence="13">
    <location>
        <begin position="29"/>
        <end position="122"/>
    </location>
</feature>
<evidence type="ECO:0000256" key="9">
    <source>
        <dbReference type="ARBA" id="ARBA00023319"/>
    </source>
</evidence>
<dbReference type="InterPro" id="IPR036116">
    <property type="entry name" value="FN3_sf"/>
</dbReference>
<feature type="domain" description="Ig-like" evidence="13">
    <location>
        <begin position="128"/>
        <end position="216"/>
    </location>
</feature>
<dbReference type="Pfam" id="PF07679">
    <property type="entry name" value="I-set"/>
    <property type="match status" value="3"/>
</dbReference>
<dbReference type="SMART" id="SM00060">
    <property type="entry name" value="FN3"/>
    <property type="match status" value="3"/>
</dbReference>
<dbReference type="CDD" id="cd00063">
    <property type="entry name" value="FN3"/>
    <property type="match status" value="3"/>
</dbReference>
<evidence type="ECO:0000313" key="15">
    <source>
        <dbReference type="EMBL" id="KAK8406202.1"/>
    </source>
</evidence>
<feature type="region of interest" description="Disordered" evidence="10">
    <location>
        <begin position="902"/>
        <end position="1018"/>
    </location>
</feature>
<dbReference type="InterPro" id="IPR013106">
    <property type="entry name" value="Ig_V-set"/>
</dbReference>
<evidence type="ECO:0000256" key="1">
    <source>
        <dbReference type="ARBA" id="ARBA00004236"/>
    </source>
</evidence>
<feature type="domain" description="Fibronectin type-III" evidence="14">
    <location>
        <begin position="635"/>
        <end position="728"/>
    </location>
</feature>
<feature type="compositionally biased region" description="Low complexity" evidence="10">
    <location>
        <begin position="915"/>
        <end position="925"/>
    </location>
</feature>
<dbReference type="AlphaFoldDB" id="A0AAW0V6E9"/>
<evidence type="ECO:0000256" key="4">
    <source>
        <dbReference type="ARBA" id="ARBA00022737"/>
    </source>
</evidence>
<proteinExistence type="predicted"/>
<feature type="transmembrane region" description="Helical" evidence="11">
    <location>
        <begin position="845"/>
        <end position="865"/>
    </location>
</feature>
<dbReference type="EMBL" id="JARAKH010000002">
    <property type="protein sequence ID" value="KAK8406202.1"/>
    <property type="molecule type" value="Genomic_DNA"/>
</dbReference>
<feature type="domain" description="Ig-like" evidence="13">
    <location>
        <begin position="309"/>
        <end position="386"/>
    </location>
</feature>
<keyword evidence="11" id="KW-1133">Transmembrane helix</keyword>
<feature type="compositionally biased region" description="Gly residues" evidence="10">
    <location>
        <begin position="1063"/>
        <end position="1081"/>
    </location>
</feature>
<dbReference type="SMART" id="SM00409">
    <property type="entry name" value="IG"/>
    <property type="match status" value="5"/>
</dbReference>
<keyword evidence="2" id="KW-1003">Cell membrane</keyword>
<comment type="subcellular location">
    <subcellularLocation>
        <location evidence="1">Cell membrane</location>
    </subcellularLocation>
</comment>
<feature type="region of interest" description="Disordered" evidence="10">
    <location>
        <begin position="1060"/>
        <end position="1104"/>
    </location>
</feature>
<evidence type="ECO:0000256" key="7">
    <source>
        <dbReference type="ARBA" id="ARBA00023157"/>
    </source>
</evidence>
<dbReference type="PROSITE" id="PS50835">
    <property type="entry name" value="IG_LIKE"/>
    <property type="match status" value="5"/>
</dbReference>
<dbReference type="InterPro" id="IPR036179">
    <property type="entry name" value="Ig-like_dom_sf"/>
</dbReference>
<keyword evidence="4" id="KW-0677">Repeat</keyword>
<feature type="domain" description="Ig-like" evidence="13">
    <location>
        <begin position="409"/>
        <end position="504"/>
    </location>
</feature>
<feature type="domain" description="Fibronectin type-III" evidence="14">
    <location>
        <begin position="733"/>
        <end position="823"/>
    </location>
</feature>
<dbReference type="PANTHER" id="PTHR44170:SF52">
    <property type="entry name" value="PROTEIN SAX-3"/>
    <property type="match status" value="1"/>
</dbReference>
<evidence type="ECO:0000256" key="5">
    <source>
        <dbReference type="ARBA" id="ARBA00022889"/>
    </source>
</evidence>
<keyword evidence="8" id="KW-0325">Glycoprotein</keyword>
<dbReference type="GO" id="GO:0007411">
    <property type="term" value="P:axon guidance"/>
    <property type="evidence" value="ECO:0007669"/>
    <property type="project" value="TreeGrafter"/>
</dbReference>
<name>A0AAW0V6E9_SCYPA</name>
<keyword evidence="7" id="KW-1015">Disulfide bond</keyword>
<dbReference type="InterPro" id="IPR007110">
    <property type="entry name" value="Ig-like_dom"/>
</dbReference>
<keyword evidence="11" id="KW-0812">Transmembrane</keyword>
<feature type="chain" id="PRO_5043654140" evidence="12">
    <location>
        <begin position="24"/>
        <end position="1104"/>
    </location>
</feature>
<feature type="compositionally biased region" description="Pro residues" evidence="10">
    <location>
        <begin position="982"/>
        <end position="993"/>
    </location>
</feature>
<dbReference type="InterPro" id="IPR003961">
    <property type="entry name" value="FN3_dom"/>
</dbReference>
<accession>A0AAW0V6E9</accession>
<evidence type="ECO:0000256" key="6">
    <source>
        <dbReference type="ARBA" id="ARBA00023136"/>
    </source>
</evidence>
<feature type="domain" description="Ig-like" evidence="13">
    <location>
        <begin position="221"/>
        <end position="304"/>
    </location>
</feature>
<feature type="compositionally biased region" description="Basic and acidic residues" evidence="10">
    <location>
        <begin position="902"/>
        <end position="914"/>
    </location>
</feature>
<dbReference type="Pfam" id="PF00041">
    <property type="entry name" value="fn3"/>
    <property type="match status" value="2"/>
</dbReference>
<organism evidence="15 16">
    <name type="scientific">Scylla paramamosain</name>
    <name type="common">Mud crab</name>
    <dbReference type="NCBI Taxonomy" id="85552"/>
    <lineage>
        <taxon>Eukaryota</taxon>
        <taxon>Metazoa</taxon>
        <taxon>Ecdysozoa</taxon>
        <taxon>Arthropoda</taxon>
        <taxon>Crustacea</taxon>
        <taxon>Multicrustacea</taxon>
        <taxon>Malacostraca</taxon>
        <taxon>Eumalacostraca</taxon>
        <taxon>Eucarida</taxon>
        <taxon>Decapoda</taxon>
        <taxon>Pleocyemata</taxon>
        <taxon>Brachyura</taxon>
        <taxon>Eubrachyura</taxon>
        <taxon>Portunoidea</taxon>
        <taxon>Portunidae</taxon>
        <taxon>Portuninae</taxon>
        <taxon>Scylla</taxon>
    </lineage>
</organism>
<evidence type="ECO:0000256" key="11">
    <source>
        <dbReference type="SAM" id="Phobius"/>
    </source>
</evidence>
<dbReference type="GO" id="GO:0030424">
    <property type="term" value="C:axon"/>
    <property type="evidence" value="ECO:0007669"/>
    <property type="project" value="TreeGrafter"/>
</dbReference>
<dbReference type="FunFam" id="2.60.40.10:FF:000005">
    <property type="entry name" value="Neuronal cell adhesion molecule"/>
    <property type="match status" value="1"/>
</dbReference>
<dbReference type="GO" id="GO:0098609">
    <property type="term" value="P:cell-cell adhesion"/>
    <property type="evidence" value="ECO:0007669"/>
    <property type="project" value="TreeGrafter"/>
</dbReference>
<evidence type="ECO:0000256" key="10">
    <source>
        <dbReference type="SAM" id="MobiDB-lite"/>
    </source>
</evidence>
<dbReference type="PANTHER" id="PTHR44170">
    <property type="entry name" value="PROTEIN SIDEKICK"/>
    <property type="match status" value="1"/>
</dbReference>
<dbReference type="Gene3D" id="2.60.40.10">
    <property type="entry name" value="Immunoglobulins"/>
    <property type="match status" value="8"/>
</dbReference>
<dbReference type="FunFam" id="2.60.40.10:FF:000032">
    <property type="entry name" value="palladin isoform X1"/>
    <property type="match status" value="1"/>
</dbReference>
<reference evidence="15 16" key="1">
    <citation type="submission" date="2023-03" db="EMBL/GenBank/DDBJ databases">
        <title>High-quality genome of Scylla paramamosain provides insights in environmental adaptation.</title>
        <authorList>
            <person name="Zhang L."/>
        </authorList>
    </citation>
    <scope>NUCLEOTIDE SEQUENCE [LARGE SCALE GENOMIC DNA]</scope>
    <source>
        <strain evidence="15">LZ_2023a</strain>
        <tissue evidence="15">Muscle</tissue>
    </source>
</reference>
<evidence type="ECO:0000256" key="2">
    <source>
        <dbReference type="ARBA" id="ARBA00022475"/>
    </source>
</evidence>
<comment type="caution">
    <text evidence="15">The sequence shown here is derived from an EMBL/GenBank/DDBJ whole genome shotgun (WGS) entry which is preliminary data.</text>
</comment>
<dbReference type="Pfam" id="PF13927">
    <property type="entry name" value="Ig_3"/>
    <property type="match status" value="2"/>
</dbReference>
<feature type="domain" description="Fibronectin type-III" evidence="14">
    <location>
        <begin position="521"/>
        <end position="617"/>
    </location>
</feature>
<dbReference type="SMART" id="SM00406">
    <property type="entry name" value="IGv"/>
    <property type="match status" value="3"/>
</dbReference>
<keyword evidence="5" id="KW-0130">Cell adhesion</keyword>
<dbReference type="SUPFAM" id="SSF49265">
    <property type="entry name" value="Fibronectin type III"/>
    <property type="match status" value="2"/>
</dbReference>
<dbReference type="Proteomes" id="UP001487740">
    <property type="component" value="Unassembled WGS sequence"/>
</dbReference>
<dbReference type="FunFam" id="2.60.40.10:FF:000028">
    <property type="entry name" value="Neuronal cell adhesion molecule"/>
    <property type="match status" value="1"/>
</dbReference>
<keyword evidence="9" id="KW-0393">Immunoglobulin domain</keyword>
<gene>
    <name evidence="15" type="ORF">O3P69_007135</name>
</gene>
<dbReference type="InterPro" id="IPR013783">
    <property type="entry name" value="Ig-like_fold"/>
</dbReference>
<dbReference type="InterPro" id="IPR003598">
    <property type="entry name" value="Ig_sub2"/>
</dbReference>
<dbReference type="GO" id="GO:0005886">
    <property type="term" value="C:plasma membrane"/>
    <property type="evidence" value="ECO:0007669"/>
    <property type="project" value="UniProtKB-SubCell"/>
</dbReference>
<dbReference type="SMART" id="SM00408">
    <property type="entry name" value="IGc2"/>
    <property type="match status" value="5"/>
</dbReference>
<keyword evidence="6 11" id="KW-0472">Membrane</keyword>
<dbReference type="PROSITE" id="PS50853">
    <property type="entry name" value="FN3"/>
    <property type="match status" value="3"/>
</dbReference>
<feature type="signal peptide" evidence="12">
    <location>
        <begin position="1"/>
        <end position="23"/>
    </location>
</feature>
<evidence type="ECO:0000259" key="14">
    <source>
        <dbReference type="PROSITE" id="PS50853"/>
    </source>
</evidence>
<evidence type="ECO:0000259" key="13">
    <source>
        <dbReference type="PROSITE" id="PS50835"/>
    </source>
</evidence>
<evidence type="ECO:0000256" key="12">
    <source>
        <dbReference type="SAM" id="SignalP"/>
    </source>
</evidence>
<evidence type="ECO:0000256" key="8">
    <source>
        <dbReference type="ARBA" id="ARBA00023180"/>
    </source>
</evidence>
<dbReference type="SUPFAM" id="SSF48726">
    <property type="entry name" value="Immunoglobulin"/>
    <property type="match status" value="5"/>
</dbReference>
<keyword evidence="16" id="KW-1185">Reference proteome</keyword>
<evidence type="ECO:0000313" key="16">
    <source>
        <dbReference type="Proteomes" id="UP001487740"/>
    </source>
</evidence>
<dbReference type="InterPro" id="IPR003599">
    <property type="entry name" value="Ig_sub"/>
</dbReference>
<protein>
    <submittedName>
        <fullName evidence="15">Uncharacterized protein</fullName>
    </submittedName>
</protein>
<sequence length="1104" mass="118503">MEAALTVLATLVLLLGTLGHGGALPEGPPVLREHPSSVVVPRNDPVTLNCAASGAARIRWFRDGEEVTTSPQDPRAHRVLLPSGSLFFLRVTSTRRDSDAGTYWCVAANRYGATRSRNATLTVATLATDFQSVAEPEVKARVGDTVSLPCRPPRGIPRPEVTWLRDGRQVSDSRRVTVTEEGDLVISQAVEKDSAVYVCRARNAAGTRESPPTALSIMTPPWFKERPANVTAASGVVVELACRVQGSPSPMVTWRRLDGKMPIGRAAVEEQRLVLREVAATDSGVYVCEAESEAGRASAKVTLTVVDAPELTQRPQHLQVMAGEDARISCRVEGEPHPMVVWRLPTLDRTALLAPGQSSGRASVSEDGHTLQLRQAATEDSGTYYCWGVSSGGGVSGWAEMVVVLALPPPVVGVGPQDQKVAPGGTVTFRCEVVSEAAEARVTWHYRAATHLPARPISQGTDPRFSLPDNGALIIKDVRPDDAGVYSCHVEASTGNAEQSAALRVSEDAGDSEPLPLLPAPPTKPRVVDVNQTAVQLSWLPNSQEGGEWAQWYSVEYWRRGWPEWRVADAVTTQESCVVDQLAPGHTYTFLVRAVSSRGASFPSPWSEPVTARPRRESGLDADQLRQARRRLSRPVVALSGASATAPDSVLLNWEFLSPAEGAVEGVLVYSVREGGGVQVATVLGASSSSHVVHDLQPFTPYTFFVVPFWRSVEGTPSNSYSLTTPEDVPLEAPSDVRVARRQEGSVLIQWTGVEGTAVRGRLQGYRVTLSHNGSHSTQTVASPWLEATGLLPGRLYTVRVAALNGAGPGPSSDPVLLDTRSTDEALAAEEGAGSVLYAPPQPAWLAYLLVPLVVVLFLVTLWYVRRLRHKAPPSNPPHAPSLYQDPSLCPDHHSVNMYSEHKLWRPSESDKDSSLSSTRLLRPDQLANEYAEPRVQRPNEATEPYATTALLAPPSPHLKQGAPWRHQSDDSGVQVNWAAILPPPPSCPPPPDLDLGDPSVSSPYKGTRKASSQYDNMGGSEQYEWPCDGASEHTYDVYTQVAPCSNPRDGLLTFSTLQARGVAGGGGGGSGGGGGGGGGPNSRRVRVDCHPPRPVEPPRSNTH</sequence>
<dbReference type="InterPro" id="IPR013098">
    <property type="entry name" value="Ig_I-set"/>
</dbReference>